<evidence type="ECO:0000256" key="1">
    <source>
        <dbReference type="SAM" id="MobiDB-lite"/>
    </source>
</evidence>
<feature type="region of interest" description="Disordered" evidence="1">
    <location>
        <begin position="105"/>
        <end position="181"/>
    </location>
</feature>
<feature type="compositionally biased region" description="Gly residues" evidence="1">
    <location>
        <begin position="134"/>
        <end position="154"/>
    </location>
</feature>
<gene>
    <name evidence="3" type="ORF">ESCO_004881</name>
</gene>
<keyword evidence="2" id="KW-0732">Signal</keyword>
<proteinExistence type="predicted"/>
<evidence type="ECO:0000256" key="2">
    <source>
        <dbReference type="SAM" id="SignalP"/>
    </source>
</evidence>
<name>A0A0M8MR53_ESCWE</name>
<keyword evidence="4" id="KW-1185">Reference proteome</keyword>
<feature type="compositionally biased region" description="Low complexity" evidence="1">
    <location>
        <begin position="118"/>
        <end position="133"/>
    </location>
</feature>
<dbReference type="EMBL" id="LGSR01000029">
    <property type="protein sequence ID" value="KOS16688.1"/>
    <property type="molecule type" value="Genomic_DNA"/>
</dbReference>
<dbReference type="Proteomes" id="UP000053831">
    <property type="component" value="Unassembled WGS sequence"/>
</dbReference>
<dbReference type="STRING" id="150374.A0A0M8MR53"/>
<feature type="signal peptide" evidence="2">
    <location>
        <begin position="1"/>
        <end position="18"/>
    </location>
</feature>
<feature type="compositionally biased region" description="Low complexity" evidence="1">
    <location>
        <begin position="155"/>
        <end position="175"/>
    </location>
</feature>
<dbReference type="AlphaFoldDB" id="A0A0M8MR53"/>
<sequence>MRFATILASGLFAVAVSAQSSASPSESLSPAQAAELECLNSCKPDDVNCKAHCEKIPSPNASQAVSTNNCVAKCSQGDGSAAATKAYEQCVSACITNNYYTTDFGTPEQTPAPKPADSGKGSDSGSDSDSDSGSGSGSGSNSGSGSGKGDGSSGSGATKTAGSAAGSRTTGATATPTDNAAPYVAGSAMLGLMGMVLAL</sequence>
<comment type="caution">
    <text evidence="3">The sequence shown here is derived from an EMBL/GenBank/DDBJ whole genome shotgun (WGS) entry which is preliminary data.</text>
</comment>
<accession>A0A0M8MR53</accession>
<organism evidence="3 4">
    <name type="scientific">Escovopsis weberi</name>
    <dbReference type="NCBI Taxonomy" id="150374"/>
    <lineage>
        <taxon>Eukaryota</taxon>
        <taxon>Fungi</taxon>
        <taxon>Dikarya</taxon>
        <taxon>Ascomycota</taxon>
        <taxon>Pezizomycotina</taxon>
        <taxon>Sordariomycetes</taxon>
        <taxon>Hypocreomycetidae</taxon>
        <taxon>Hypocreales</taxon>
        <taxon>Hypocreaceae</taxon>
        <taxon>Escovopsis</taxon>
    </lineage>
</organism>
<reference evidence="3 4" key="1">
    <citation type="submission" date="2015-07" db="EMBL/GenBank/DDBJ databases">
        <title>The genome of the fungus Escovopsis weberi, a specialized disease agent of ant agriculture.</title>
        <authorList>
            <person name="de Man T.J."/>
            <person name="Stajich J.E."/>
            <person name="Kubicek C.P."/>
            <person name="Chenthamara K."/>
            <person name="Atanasova L."/>
            <person name="Druzhinina I.S."/>
            <person name="Birnbaum S."/>
            <person name="Barribeau S.M."/>
            <person name="Teiling C."/>
            <person name="Suen G."/>
            <person name="Currie C."/>
            <person name="Gerardo N.M."/>
        </authorList>
    </citation>
    <scope>NUCLEOTIDE SEQUENCE [LARGE SCALE GENOMIC DNA]</scope>
</reference>
<feature type="chain" id="PRO_5005818634" evidence="2">
    <location>
        <begin position="19"/>
        <end position="199"/>
    </location>
</feature>
<dbReference type="OrthoDB" id="5597238at2759"/>
<evidence type="ECO:0000313" key="3">
    <source>
        <dbReference type="EMBL" id="KOS16688.1"/>
    </source>
</evidence>
<evidence type="ECO:0000313" key="4">
    <source>
        <dbReference type="Proteomes" id="UP000053831"/>
    </source>
</evidence>
<protein>
    <submittedName>
        <fullName evidence="3">Uncharacterized protein</fullName>
    </submittedName>
</protein>